<evidence type="ECO:0000313" key="1">
    <source>
        <dbReference type="EMBL" id="STH72930.1"/>
    </source>
</evidence>
<proteinExistence type="predicted"/>
<protein>
    <submittedName>
        <fullName evidence="1">Uncharacterized protein</fullName>
    </submittedName>
</protein>
<accession>A0A376P3C0</accession>
<reference evidence="1 2" key="1">
    <citation type="submission" date="2018-06" db="EMBL/GenBank/DDBJ databases">
        <authorList>
            <consortium name="Pathogen Informatics"/>
            <person name="Doyle S."/>
        </authorList>
    </citation>
    <scope>NUCLEOTIDE SEQUENCE [LARGE SCALE GENOMIC DNA]</scope>
    <source>
        <strain evidence="1 2">NCTC11341</strain>
    </source>
</reference>
<organism evidence="1 2">
    <name type="scientific">Escherichia coli</name>
    <dbReference type="NCBI Taxonomy" id="562"/>
    <lineage>
        <taxon>Bacteria</taxon>
        <taxon>Pseudomonadati</taxon>
        <taxon>Pseudomonadota</taxon>
        <taxon>Gammaproteobacteria</taxon>
        <taxon>Enterobacterales</taxon>
        <taxon>Enterobacteriaceae</taxon>
        <taxon>Escherichia</taxon>
    </lineage>
</organism>
<dbReference type="AlphaFoldDB" id="A0A376P3C0"/>
<sequence length="143" mass="16739">MLLHRKVTHSSHNMRSLQCNIMSRCNNQYSRSSRIMHLQLEQPAQHLTTLLRRNNLFSNRITPLRQNNRWQVTPGKPKSSNPLLLHSLHTRLSKLISNQPLRSRCTNSRNPLNSSLLWSLNRCRRTNPRVRRFTILKSGGSEP</sequence>
<dbReference type="EMBL" id="UGBT01000002">
    <property type="protein sequence ID" value="STH72930.1"/>
    <property type="molecule type" value="Genomic_DNA"/>
</dbReference>
<gene>
    <name evidence="1" type="ORF">NCTC11341_04627</name>
</gene>
<dbReference type="Proteomes" id="UP000254428">
    <property type="component" value="Unassembled WGS sequence"/>
</dbReference>
<evidence type="ECO:0000313" key="2">
    <source>
        <dbReference type="Proteomes" id="UP000254428"/>
    </source>
</evidence>
<name>A0A376P3C0_ECOLX</name>